<feature type="transmembrane region" description="Helical" evidence="8">
    <location>
        <begin position="69"/>
        <end position="87"/>
    </location>
</feature>
<dbReference type="PANTHER" id="PTHR13019:SF7">
    <property type="entry name" value="GOLGI APPARATUS MEMBRANE PROTEIN TVP23"/>
    <property type="match status" value="1"/>
</dbReference>
<evidence type="ECO:0000256" key="3">
    <source>
        <dbReference type="ARBA" id="ARBA00005467"/>
    </source>
</evidence>
<dbReference type="GO" id="GO:0000139">
    <property type="term" value="C:Golgi membrane"/>
    <property type="evidence" value="ECO:0007669"/>
    <property type="project" value="UniProtKB-SubCell"/>
</dbReference>
<dbReference type="RefSeq" id="XP_034014156.1">
    <property type="nucleotide sequence ID" value="XM_034153523.1"/>
</dbReference>
<protein>
    <recommendedName>
        <fullName evidence="4 8">Golgi apparatus membrane protein TVP23</fullName>
    </recommendedName>
</protein>
<dbReference type="Pfam" id="PF05832">
    <property type="entry name" value="DUF846"/>
    <property type="match status" value="1"/>
</dbReference>
<keyword evidence="6 8" id="KW-1133">Transmembrane helix</keyword>
<comment type="caution">
    <text evidence="10">The sequence shown here is derived from an EMBL/GenBank/DDBJ whole genome shotgun (WGS) entry which is preliminary data.</text>
</comment>
<dbReference type="OrthoDB" id="2151161at2759"/>
<gene>
    <name evidence="10" type="ORF">DIURU_001024</name>
</gene>
<dbReference type="OMA" id="KMIWWID"/>
<dbReference type="Proteomes" id="UP000449547">
    <property type="component" value="Unassembled WGS sequence"/>
</dbReference>
<evidence type="ECO:0000256" key="9">
    <source>
        <dbReference type="SAM" id="MobiDB-lite"/>
    </source>
</evidence>
<evidence type="ECO:0000256" key="6">
    <source>
        <dbReference type="ARBA" id="ARBA00022989"/>
    </source>
</evidence>
<dbReference type="GO" id="GO:0009306">
    <property type="term" value="P:protein secretion"/>
    <property type="evidence" value="ECO:0007669"/>
    <property type="project" value="TreeGrafter"/>
</dbReference>
<dbReference type="PANTHER" id="PTHR13019">
    <property type="entry name" value="GOLGI APPARATUS MEMBRANE PROTEIN TVP23"/>
    <property type="match status" value="1"/>
</dbReference>
<keyword evidence="5 8" id="KW-0812">Transmembrane</keyword>
<dbReference type="GO" id="GO:0016192">
    <property type="term" value="P:vesicle-mediated transport"/>
    <property type="evidence" value="ECO:0007669"/>
    <property type="project" value="TreeGrafter"/>
</dbReference>
<evidence type="ECO:0000256" key="7">
    <source>
        <dbReference type="ARBA" id="ARBA00023136"/>
    </source>
</evidence>
<proteinExistence type="inferred from homology"/>
<name>A0A642UXI3_DIURU</name>
<dbReference type="VEuPathDB" id="FungiDB:DIURU_001024"/>
<dbReference type="AlphaFoldDB" id="A0A642UXI3"/>
<feature type="transmembrane region" description="Helical" evidence="8">
    <location>
        <begin position="161"/>
        <end position="181"/>
    </location>
</feature>
<sequence>MNTETIQSDQTPMTSESQQQPQPMTFMERIRQSSHPLCLVIYMILRVAPIFIYIFGGLFIGFITKKNQFIVTFITIILLVCADFWNLKNIAGRLLVGLRWWNETIPLEGHPGEFENVWVFESADPSRYINPIDSYIFWLLMYAVPAAWVVLAIMAVLKLEFLYLILVAVALSLSCTNCMAFTKCDKFGKANVVANNVMGSVFSQVSDGVLGRFWNRQ</sequence>
<evidence type="ECO:0000256" key="4">
    <source>
        <dbReference type="ARBA" id="ARBA00013603"/>
    </source>
</evidence>
<feature type="transmembrane region" description="Helical" evidence="8">
    <location>
        <begin position="37"/>
        <end position="63"/>
    </location>
</feature>
<feature type="region of interest" description="Disordered" evidence="9">
    <location>
        <begin position="1"/>
        <end position="22"/>
    </location>
</feature>
<reference evidence="10 11" key="1">
    <citation type="submission" date="2019-07" db="EMBL/GenBank/DDBJ databases">
        <title>Genome assembly of two rare yeast pathogens: Diutina rugosa and Trichomonascus ciferrii.</title>
        <authorList>
            <person name="Mixao V."/>
            <person name="Saus E."/>
            <person name="Hansen A."/>
            <person name="Lass-Flor C."/>
            <person name="Gabaldon T."/>
        </authorList>
    </citation>
    <scope>NUCLEOTIDE SEQUENCE [LARGE SCALE GENOMIC DNA]</scope>
    <source>
        <strain evidence="10 11">CBS 613</strain>
    </source>
</reference>
<keyword evidence="8" id="KW-0333">Golgi apparatus</keyword>
<comment type="function">
    <text evidence="1 8">Golgi membrane protein involved in vesicular trafficking.</text>
</comment>
<keyword evidence="7 8" id="KW-0472">Membrane</keyword>
<comment type="similarity">
    <text evidence="3 8">Belongs to the TVP23 family.</text>
</comment>
<organism evidence="10 11">
    <name type="scientific">Diutina rugosa</name>
    <name type="common">Yeast</name>
    <name type="synonym">Candida rugosa</name>
    <dbReference type="NCBI Taxonomy" id="5481"/>
    <lineage>
        <taxon>Eukaryota</taxon>
        <taxon>Fungi</taxon>
        <taxon>Dikarya</taxon>
        <taxon>Ascomycota</taxon>
        <taxon>Saccharomycotina</taxon>
        <taxon>Pichiomycetes</taxon>
        <taxon>Debaryomycetaceae</taxon>
        <taxon>Diutina</taxon>
    </lineage>
</organism>
<evidence type="ECO:0000256" key="5">
    <source>
        <dbReference type="ARBA" id="ARBA00022692"/>
    </source>
</evidence>
<keyword evidence="11" id="KW-1185">Reference proteome</keyword>
<dbReference type="InterPro" id="IPR008564">
    <property type="entry name" value="TVP23-like"/>
</dbReference>
<dbReference type="EMBL" id="SWFT01000034">
    <property type="protein sequence ID" value="KAA8906446.1"/>
    <property type="molecule type" value="Genomic_DNA"/>
</dbReference>
<evidence type="ECO:0000256" key="8">
    <source>
        <dbReference type="RuleBase" id="RU361206"/>
    </source>
</evidence>
<evidence type="ECO:0000256" key="2">
    <source>
        <dbReference type="ARBA" id="ARBA00004653"/>
    </source>
</evidence>
<feature type="transmembrane region" description="Helical" evidence="8">
    <location>
        <begin position="135"/>
        <end position="155"/>
    </location>
</feature>
<evidence type="ECO:0000256" key="1">
    <source>
        <dbReference type="ARBA" id="ARBA00003246"/>
    </source>
</evidence>
<evidence type="ECO:0000313" key="10">
    <source>
        <dbReference type="EMBL" id="KAA8906446.1"/>
    </source>
</evidence>
<comment type="subcellular location">
    <subcellularLocation>
        <location evidence="2 8">Golgi apparatus membrane</location>
        <topology evidence="2 8">Multi-pass membrane protein</topology>
    </subcellularLocation>
</comment>
<accession>A0A642UXI3</accession>
<evidence type="ECO:0000313" key="11">
    <source>
        <dbReference type="Proteomes" id="UP000449547"/>
    </source>
</evidence>
<dbReference type="GeneID" id="54779677"/>